<protein>
    <submittedName>
        <fullName evidence="4">WSC domain-containing protein</fullName>
    </submittedName>
</protein>
<dbReference type="InterPro" id="IPR002889">
    <property type="entry name" value="WSC_carb-bd"/>
</dbReference>
<dbReference type="PANTHER" id="PTHR45964:SF5">
    <property type="entry name" value="WSCD FAMILY MEMBER CG9164"/>
    <property type="match status" value="1"/>
</dbReference>
<reference evidence="4" key="2">
    <citation type="submission" date="2023-06" db="EMBL/GenBank/DDBJ databases">
        <authorList>
            <consortium name="Lawrence Berkeley National Laboratory"/>
            <person name="Haridas S."/>
            <person name="Hensen N."/>
            <person name="Bonometti L."/>
            <person name="Westerberg I."/>
            <person name="Brannstrom I.O."/>
            <person name="Guillou S."/>
            <person name="Cros-Aarteil S."/>
            <person name="Calhoun S."/>
            <person name="Kuo A."/>
            <person name="Mondo S."/>
            <person name="Pangilinan J."/>
            <person name="Riley R."/>
            <person name="Labutti K."/>
            <person name="Andreopoulos B."/>
            <person name="Lipzen A."/>
            <person name="Chen C."/>
            <person name="Yanf M."/>
            <person name="Daum C."/>
            <person name="Ng V."/>
            <person name="Clum A."/>
            <person name="Steindorff A."/>
            <person name="Ohm R."/>
            <person name="Martin F."/>
            <person name="Silar P."/>
            <person name="Natvig D."/>
            <person name="Lalanne C."/>
            <person name="Gautier V."/>
            <person name="Ament-Velasquez S.L."/>
            <person name="Kruys A."/>
            <person name="Hutchinson M.I."/>
            <person name="Powell A.J."/>
            <person name="Barry K."/>
            <person name="Miller A.N."/>
            <person name="Grigoriev I.V."/>
            <person name="Debuchy R."/>
            <person name="Gladieux P."/>
            <person name="Thoren M.H."/>
            <person name="Johannesson H."/>
        </authorList>
    </citation>
    <scope>NUCLEOTIDE SEQUENCE</scope>
    <source>
        <strain evidence="4">CBS 118394</strain>
    </source>
</reference>
<keyword evidence="2" id="KW-0732">Signal</keyword>
<evidence type="ECO:0000313" key="5">
    <source>
        <dbReference type="EMBL" id="KAK3313684.1"/>
    </source>
</evidence>
<sequence>MKSIFAILLTVVIVVVTAHPYSLQAPPSASNSPPSYYHYGCYTEGTQSRALTGPSWINYANMTLRDCARFCSQHAYFGLEFGGECYCGDGDQLAKGSFPSFPTDCTMTCGGDGPNGQACGGSKRLSLYGIGQNPPHSTPNRPADPPVTEVLPLGCWTDTDGSGRALTGDEAKSTVYMSVLRCGYFCLSLGFKIFGVEFGQECYCGNQVASTTVSAFAAECDMPCSGNKTEICGGHKRLSLYQWK</sequence>
<keyword evidence="6" id="KW-1185">Reference proteome</keyword>
<gene>
    <name evidence="4" type="ORF">B0H66DRAFT_614618</name>
    <name evidence="5" type="ORF">B0H66DRAFT_629674</name>
</gene>
<evidence type="ECO:0000313" key="4">
    <source>
        <dbReference type="EMBL" id="KAK3311861.1"/>
    </source>
</evidence>
<keyword evidence="1" id="KW-0677">Repeat</keyword>
<dbReference type="InterPro" id="IPR051589">
    <property type="entry name" value="Sialate-O-sulfotransferase"/>
</dbReference>
<evidence type="ECO:0000313" key="6">
    <source>
        <dbReference type="Proteomes" id="UP001283341"/>
    </source>
</evidence>
<dbReference type="EMBL" id="JAUEDM010000012">
    <property type="protein sequence ID" value="KAK3311861.1"/>
    <property type="molecule type" value="Genomic_DNA"/>
</dbReference>
<feature type="signal peptide" evidence="2">
    <location>
        <begin position="1"/>
        <end position="18"/>
    </location>
</feature>
<dbReference type="EMBL" id="JAUEDM010000007">
    <property type="protein sequence ID" value="KAK3313684.1"/>
    <property type="molecule type" value="Genomic_DNA"/>
</dbReference>
<dbReference type="Pfam" id="PF01822">
    <property type="entry name" value="WSC"/>
    <property type="match status" value="2"/>
</dbReference>
<evidence type="ECO:0000256" key="1">
    <source>
        <dbReference type="ARBA" id="ARBA00022737"/>
    </source>
</evidence>
<comment type="caution">
    <text evidence="4">The sequence shown here is derived from an EMBL/GenBank/DDBJ whole genome shotgun (WGS) entry which is preliminary data.</text>
</comment>
<feature type="chain" id="PRO_5042442685" evidence="2">
    <location>
        <begin position="19"/>
        <end position="244"/>
    </location>
</feature>
<feature type="domain" description="WSC" evidence="3">
    <location>
        <begin position="35"/>
        <end position="131"/>
    </location>
</feature>
<organism evidence="4 6">
    <name type="scientific">Apodospora peruviana</name>
    <dbReference type="NCBI Taxonomy" id="516989"/>
    <lineage>
        <taxon>Eukaryota</taxon>
        <taxon>Fungi</taxon>
        <taxon>Dikarya</taxon>
        <taxon>Ascomycota</taxon>
        <taxon>Pezizomycotina</taxon>
        <taxon>Sordariomycetes</taxon>
        <taxon>Sordariomycetidae</taxon>
        <taxon>Sordariales</taxon>
        <taxon>Lasiosphaeriaceae</taxon>
        <taxon>Apodospora</taxon>
    </lineage>
</organism>
<reference evidence="4" key="1">
    <citation type="journal article" date="2023" name="Mol. Phylogenet. Evol.">
        <title>Genome-scale phylogeny and comparative genomics of the fungal order Sordariales.</title>
        <authorList>
            <person name="Hensen N."/>
            <person name="Bonometti L."/>
            <person name="Westerberg I."/>
            <person name="Brannstrom I.O."/>
            <person name="Guillou S."/>
            <person name="Cros-Aarteil S."/>
            <person name="Calhoun S."/>
            <person name="Haridas S."/>
            <person name="Kuo A."/>
            <person name="Mondo S."/>
            <person name="Pangilinan J."/>
            <person name="Riley R."/>
            <person name="LaButti K."/>
            <person name="Andreopoulos B."/>
            <person name="Lipzen A."/>
            <person name="Chen C."/>
            <person name="Yan M."/>
            <person name="Daum C."/>
            <person name="Ng V."/>
            <person name="Clum A."/>
            <person name="Steindorff A."/>
            <person name="Ohm R.A."/>
            <person name="Martin F."/>
            <person name="Silar P."/>
            <person name="Natvig D.O."/>
            <person name="Lalanne C."/>
            <person name="Gautier V."/>
            <person name="Ament-Velasquez S.L."/>
            <person name="Kruys A."/>
            <person name="Hutchinson M.I."/>
            <person name="Powell A.J."/>
            <person name="Barry K."/>
            <person name="Miller A.N."/>
            <person name="Grigoriev I.V."/>
            <person name="Debuchy R."/>
            <person name="Gladieux P."/>
            <person name="Hiltunen Thoren M."/>
            <person name="Johannesson H."/>
        </authorList>
    </citation>
    <scope>NUCLEOTIDE SEQUENCE</scope>
    <source>
        <strain evidence="4">CBS 118394</strain>
    </source>
</reference>
<evidence type="ECO:0000259" key="3">
    <source>
        <dbReference type="PROSITE" id="PS51212"/>
    </source>
</evidence>
<dbReference type="SMART" id="SM00321">
    <property type="entry name" value="WSC"/>
    <property type="match status" value="2"/>
</dbReference>
<accession>A0AAE0HSE8</accession>
<proteinExistence type="predicted"/>
<dbReference type="Proteomes" id="UP001283341">
    <property type="component" value="Unassembled WGS sequence"/>
</dbReference>
<name>A0AAE0HSE8_9PEZI</name>
<evidence type="ECO:0000256" key="2">
    <source>
        <dbReference type="SAM" id="SignalP"/>
    </source>
</evidence>
<dbReference type="AlphaFoldDB" id="A0AAE0HSE8"/>
<dbReference type="PROSITE" id="PS51212">
    <property type="entry name" value="WSC"/>
    <property type="match status" value="2"/>
</dbReference>
<feature type="domain" description="WSC" evidence="3">
    <location>
        <begin position="149"/>
        <end position="244"/>
    </location>
</feature>
<dbReference type="PANTHER" id="PTHR45964">
    <property type="entry name" value="WSCD FAMILY MEMBER CG9164"/>
    <property type="match status" value="1"/>
</dbReference>